<evidence type="ECO:0000256" key="9">
    <source>
        <dbReference type="ARBA" id="ARBA00033741"/>
    </source>
</evidence>
<evidence type="ECO:0000256" key="5">
    <source>
        <dbReference type="ARBA" id="ARBA00022525"/>
    </source>
</evidence>
<name>A0AA47NXQ6_MERPO</name>
<comment type="caution">
    <text evidence="12">The sequence shown here is derived from an EMBL/GenBank/DDBJ whole genome shotgun (WGS) entry which is preliminary data.</text>
</comment>
<comment type="similarity">
    <text evidence="9">Belongs to the ALKAL family.</text>
</comment>
<keyword evidence="3" id="KW-1003">Cell membrane</keyword>
<evidence type="ECO:0000256" key="8">
    <source>
        <dbReference type="ARBA" id="ARBA00023157"/>
    </source>
</evidence>
<keyword evidence="8" id="KW-1015">Disulfide bond</keyword>
<dbReference type="GO" id="GO:0030298">
    <property type="term" value="F:receptor signaling protein tyrosine kinase activator activity"/>
    <property type="evidence" value="ECO:0007669"/>
    <property type="project" value="InterPro"/>
</dbReference>
<dbReference type="GO" id="GO:0070374">
    <property type="term" value="P:positive regulation of ERK1 and ERK2 cascade"/>
    <property type="evidence" value="ECO:0007669"/>
    <property type="project" value="TreeGrafter"/>
</dbReference>
<dbReference type="GO" id="GO:0005615">
    <property type="term" value="C:extracellular space"/>
    <property type="evidence" value="ECO:0007669"/>
    <property type="project" value="UniProtKB-KW"/>
</dbReference>
<dbReference type="GO" id="GO:0030971">
    <property type="term" value="F:receptor tyrosine kinase binding"/>
    <property type="evidence" value="ECO:0007669"/>
    <property type="project" value="InterPro"/>
</dbReference>
<reference evidence="12" key="1">
    <citation type="journal article" date="2023" name="Front. Mar. Sci.">
        <title>A new Merluccius polli reference genome to investigate the effects of global change in West African waters.</title>
        <authorList>
            <person name="Mateo J.L."/>
            <person name="Blanco-Fernandez C."/>
            <person name="Garcia-Vazquez E."/>
            <person name="Machado-Schiaffino G."/>
        </authorList>
    </citation>
    <scope>NUCLEOTIDE SEQUENCE</scope>
    <source>
        <strain evidence="12">C29</strain>
        <tissue evidence="12">Fin</tissue>
    </source>
</reference>
<keyword evidence="6 11" id="KW-0732">Signal</keyword>
<dbReference type="AlphaFoldDB" id="A0AA47NXQ6"/>
<proteinExistence type="inferred from homology"/>
<feature type="compositionally biased region" description="Basic and acidic residues" evidence="10">
    <location>
        <begin position="49"/>
        <end position="59"/>
    </location>
</feature>
<evidence type="ECO:0000256" key="3">
    <source>
        <dbReference type="ARBA" id="ARBA00022475"/>
    </source>
</evidence>
<gene>
    <name evidence="12" type="primary">Alkal2</name>
    <name evidence="12" type="ORF">N1851_021912</name>
</gene>
<sequence length="154" mass="17501">MSELRKACTMGLLLLLCALSGHFGESAPRGATAAARSDSSSRQYAAIVKHMDRSRDHSSTETATRSPGRREPPTVPRDLRNLRAERADKNMEISTREIRKKEKFLKHLTGPLYFSPKCRKHVYRLYHNTRVCTIPACKFCNHNDPRYITVLSSV</sequence>
<comment type="subcellular location">
    <subcellularLocation>
        <location evidence="1">Cell membrane</location>
    </subcellularLocation>
    <subcellularLocation>
        <location evidence="2">Secreted</location>
    </subcellularLocation>
</comment>
<evidence type="ECO:0000256" key="7">
    <source>
        <dbReference type="ARBA" id="ARBA00023136"/>
    </source>
</evidence>
<evidence type="ECO:0000256" key="11">
    <source>
        <dbReference type="SAM" id="SignalP"/>
    </source>
</evidence>
<keyword evidence="7" id="KW-0472">Membrane</keyword>
<evidence type="ECO:0000313" key="12">
    <source>
        <dbReference type="EMBL" id="KAK0141110.1"/>
    </source>
</evidence>
<dbReference type="Proteomes" id="UP001174136">
    <property type="component" value="Unassembled WGS sequence"/>
</dbReference>
<evidence type="ECO:0000256" key="2">
    <source>
        <dbReference type="ARBA" id="ARBA00004613"/>
    </source>
</evidence>
<dbReference type="PANTHER" id="PTHR28676:SF2">
    <property type="entry name" value="ALK AND LTK LIGAND 2"/>
    <property type="match status" value="1"/>
</dbReference>
<keyword evidence="4" id="KW-0202">Cytokine</keyword>
<organism evidence="12 13">
    <name type="scientific">Merluccius polli</name>
    <name type="common">Benguela hake</name>
    <name type="synonym">Merluccius cadenati</name>
    <dbReference type="NCBI Taxonomy" id="89951"/>
    <lineage>
        <taxon>Eukaryota</taxon>
        <taxon>Metazoa</taxon>
        <taxon>Chordata</taxon>
        <taxon>Craniata</taxon>
        <taxon>Vertebrata</taxon>
        <taxon>Euteleostomi</taxon>
        <taxon>Actinopterygii</taxon>
        <taxon>Neopterygii</taxon>
        <taxon>Teleostei</taxon>
        <taxon>Neoteleostei</taxon>
        <taxon>Acanthomorphata</taxon>
        <taxon>Zeiogadaria</taxon>
        <taxon>Gadariae</taxon>
        <taxon>Gadiformes</taxon>
        <taxon>Gadoidei</taxon>
        <taxon>Merlucciidae</taxon>
        <taxon>Merluccius</taxon>
    </lineage>
</organism>
<feature type="compositionally biased region" description="Low complexity" evidence="10">
    <location>
        <begin position="29"/>
        <end position="46"/>
    </location>
</feature>
<accession>A0AA47NXQ6</accession>
<dbReference type="Pfam" id="PF15129">
    <property type="entry name" value="ALKL1_2"/>
    <property type="match status" value="1"/>
</dbReference>
<feature type="chain" id="PRO_5041445065" evidence="11">
    <location>
        <begin position="25"/>
        <end position="154"/>
    </location>
</feature>
<protein>
    <submittedName>
        <fullName evidence="12">ALK and LTK ligand 2</fullName>
    </submittedName>
</protein>
<dbReference type="EMBL" id="JAOPHQ010003984">
    <property type="protein sequence ID" value="KAK0141110.1"/>
    <property type="molecule type" value="Genomic_DNA"/>
</dbReference>
<evidence type="ECO:0000256" key="10">
    <source>
        <dbReference type="SAM" id="MobiDB-lite"/>
    </source>
</evidence>
<evidence type="ECO:0000256" key="4">
    <source>
        <dbReference type="ARBA" id="ARBA00022514"/>
    </source>
</evidence>
<dbReference type="GO" id="GO:0005886">
    <property type="term" value="C:plasma membrane"/>
    <property type="evidence" value="ECO:0007669"/>
    <property type="project" value="UniProtKB-SubCell"/>
</dbReference>
<dbReference type="PANTHER" id="PTHR28676">
    <property type="entry name" value="ALK AND LTK LIGAND 2-RELATED"/>
    <property type="match status" value="1"/>
</dbReference>
<feature type="region of interest" description="Disordered" evidence="10">
    <location>
        <begin position="27"/>
        <end position="77"/>
    </location>
</feature>
<keyword evidence="13" id="KW-1185">Reference proteome</keyword>
<feature type="compositionally biased region" description="Basic and acidic residues" evidence="10">
    <location>
        <begin position="68"/>
        <end position="77"/>
    </location>
</feature>
<dbReference type="InterPro" id="IPR029364">
    <property type="entry name" value="ALKL1/2"/>
</dbReference>
<dbReference type="GO" id="GO:0005125">
    <property type="term" value="F:cytokine activity"/>
    <property type="evidence" value="ECO:0007669"/>
    <property type="project" value="UniProtKB-KW"/>
</dbReference>
<evidence type="ECO:0000256" key="6">
    <source>
        <dbReference type="ARBA" id="ARBA00022729"/>
    </source>
</evidence>
<keyword evidence="5" id="KW-0964">Secreted</keyword>
<dbReference type="GO" id="GO:0070378">
    <property type="term" value="P:positive regulation of ERK5 cascade"/>
    <property type="evidence" value="ECO:0007669"/>
    <property type="project" value="TreeGrafter"/>
</dbReference>
<evidence type="ECO:0000313" key="13">
    <source>
        <dbReference type="Proteomes" id="UP001174136"/>
    </source>
</evidence>
<feature type="signal peptide" evidence="11">
    <location>
        <begin position="1"/>
        <end position="24"/>
    </location>
</feature>
<evidence type="ECO:0000256" key="1">
    <source>
        <dbReference type="ARBA" id="ARBA00004236"/>
    </source>
</evidence>